<evidence type="ECO:0000256" key="6">
    <source>
        <dbReference type="ARBA" id="ARBA00023054"/>
    </source>
</evidence>
<dbReference type="STRING" id="4097.A0A1S4AQZ8"/>
<proteinExistence type="inferred from homology"/>
<protein>
    <submittedName>
        <fullName evidence="7">Vacuolar protein sorting-associated protein 54, chloroplastic</fullName>
    </submittedName>
</protein>
<keyword evidence="3" id="KW-0813">Transport</keyword>
<dbReference type="OrthoDB" id="1651888at2759"/>
<keyword evidence="5" id="KW-0333">Golgi apparatus</keyword>
<dbReference type="AlphaFoldDB" id="A0A1S4AQZ8"/>
<reference evidence="7" key="1">
    <citation type="submission" date="2025-08" db="UniProtKB">
        <authorList>
            <consortium name="RefSeq"/>
        </authorList>
    </citation>
    <scope>IDENTIFICATION</scope>
</reference>
<name>A0A1S4AQZ8_TOBAC</name>
<dbReference type="PaxDb" id="4097-A0A1S4AQZ8"/>
<dbReference type="GO" id="GO:0000938">
    <property type="term" value="C:GARP complex"/>
    <property type="evidence" value="ECO:0007669"/>
    <property type="project" value="InterPro"/>
</dbReference>
<dbReference type="PANTHER" id="PTHR12965:SF0">
    <property type="entry name" value="VACUOLAR PROTEIN SORTING-ASSOCIATED PROTEIN 54"/>
    <property type="match status" value="1"/>
</dbReference>
<dbReference type="KEGG" id="nta:107800455"/>
<comment type="similarity">
    <text evidence="2">Belongs to the VPS54 family.</text>
</comment>
<dbReference type="GO" id="GO:0015031">
    <property type="term" value="P:protein transport"/>
    <property type="evidence" value="ECO:0007669"/>
    <property type="project" value="UniProtKB-KW"/>
</dbReference>
<evidence type="ECO:0000256" key="4">
    <source>
        <dbReference type="ARBA" id="ARBA00022927"/>
    </source>
</evidence>
<keyword evidence="6" id="KW-0175">Coiled coil</keyword>
<dbReference type="PANTHER" id="PTHR12965">
    <property type="entry name" value="VACUOLAR PROTEIN SORTING 54"/>
    <property type="match status" value="1"/>
</dbReference>
<evidence type="ECO:0000313" key="7">
    <source>
        <dbReference type="RefSeq" id="XP_016479109.1"/>
    </source>
</evidence>
<dbReference type="OMA" id="VETWNNP"/>
<accession>A0A1S4AQZ8</accession>
<evidence type="ECO:0000256" key="2">
    <source>
        <dbReference type="ARBA" id="ARBA00009150"/>
    </source>
</evidence>
<dbReference type="SMR" id="A0A1S4AQZ8"/>
<keyword evidence="4" id="KW-0653">Protein transport</keyword>
<dbReference type="GO" id="GO:0042147">
    <property type="term" value="P:retrograde transport, endosome to Golgi"/>
    <property type="evidence" value="ECO:0007669"/>
    <property type="project" value="InterPro"/>
</dbReference>
<dbReference type="GO" id="GO:0005829">
    <property type="term" value="C:cytosol"/>
    <property type="evidence" value="ECO:0007669"/>
    <property type="project" value="GOC"/>
</dbReference>
<evidence type="ECO:0000256" key="1">
    <source>
        <dbReference type="ARBA" id="ARBA00004601"/>
    </source>
</evidence>
<evidence type="ECO:0000256" key="3">
    <source>
        <dbReference type="ARBA" id="ARBA00022448"/>
    </source>
</evidence>
<comment type="subcellular location">
    <subcellularLocation>
        <location evidence="1">Golgi apparatus</location>
        <location evidence="1">trans-Golgi network</location>
    </subcellularLocation>
</comment>
<organism evidence="7">
    <name type="scientific">Nicotiana tabacum</name>
    <name type="common">Common tobacco</name>
    <dbReference type="NCBI Taxonomy" id="4097"/>
    <lineage>
        <taxon>Eukaryota</taxon>
        <taxon>Viridiplantae</taxon>
        <taxon>Streptophyta</taxon>
        <taxon>Embryophyta</taxon>
        <taxon>Tracheophyta</taxon>
        <taxon>Spermatophyta</taxon>
        <taxon>Magnoliopsida</taxon>
        <taxon>eudicotyledons</taxon>
        <taxon>Gunneridae</taxon>
        <taxon>Pentapetalae</taxon>
        <taxon>asterids</taxon>
        <taxon>lamiids</taxon>
        <taxon>Solanales</taxon>
        <taxon>Solanaceae</taxon>
        <taxon>Nicotianoideae</taxon>
        <taxon>Nicotianeae</taxon>
        <taxon>Nicotiana</taxon>
    </lineage>
</organism>
<sequence>MRERLLVHLRGLPQIVESWKRPEDSDTQPSQFARSINKEVGLLQRVLSRTLHELDVQAIFRQVVAIFHSQISEAFLHLDISIPQAKKRMYRDVQHILGCIRSLPSDSKSSPPNWGQLDEFVAKNFGEEVGQ</sequence>
<dbReference type="InterPro" id="IPR039745">
    <property type="entry name" value="Vps54"/>
</dbReference>
<gene>
    <name evidence="7" type="primary">LOC107800455</name>
</gene>
<evidence type="ECO:0000256" key="5">
    <source>
        <dbReference type="ARBA" id="ARBA00023034"/>
    </source>
</evidence>
<dbReference type="RefSeq" id="XP_016479109.1">
    <property type="nucleotide sequence ID" value="XM_016623623.1"/>
</dbReference>